<dbReference type="Proteomes" id="UP000004913">
    <property type="component" value="Unassembled WGS sequence"/>
</dbReference>
<evidence type="ECO:0000259" key="3">
    <source>
        <dbReference type="Pfam" id="PF02638"/>
    </source>
</evidence>
<dbReference type="eggNOG" id="COG1649">
    <property type="taxonomic scope" value="Bacteria"/>
</dbReference>
<dbReference type="Gene3D" id="3.20.20.80">
    <property type="entry name" value="Glycosidases"/>
    <property type="match status" value="1"/>
</dbReference>
<accession>F5IT70</accession>
<dbReference type="OrthoDB" id="9760892at2"/>
<dbReference type="EMBL" id="ADLV01000006">
    <property type="protein sequence ID" value="EGJ99254.1"/>
    <property type="molecule type" value="Genomic_DNA"/>
</dbReference>
<dbReference type="InterPro" id="IPR052177">
    <property type="entry name" value="Divisome_Glycosyl_Hydrolase"/>
</dbReference>
<evidence type="ECO:0000256" key="1">
    <source>
        <dbReference type="ARBA" id="ARBA00022729"/>
    </source>
</evidence>
<keyword evidence="1 2" id="KW-0732">Signal</keyword>
<sequence>MIRYVLLLLAVLCSVISCSGDDGGNGDNNKPEIPIDVDKPPMADKPIQMWIDAHANFSRFSTKEAIKSSLEKMKATGFNEIYVDVKPGIGYALYDSDILPQLTKWDTETVTRDWDYLGYWIEEAERQDIKVIASISALGFGYTRKKEGLIYYNHTWDGKTQMRMNNNNPNDLVDIRNEENVDAAMLNPCLPEVQSFVVSIIEEIATKYPKLKGICLDYCRWWYDNYGFSDATISAFQAYSGETVTDKNNILTATGAPGPQYQKWIEFRSMTITNLITNIRSKVKSVNPKMELHLWASADWGSRYGVGQNWASKNYKLDGWQFTSNYSKTGFADQLDVFSLGAYADAIWKSEAPNSVWSVENFVTTYDKFTMGDCKVNGSINTPAYGSNASKVSDAVYLCLKNTDGLMVFEISHVINFNQWNAIKDGINRVYK</sequence>
<protein>
    <recommendedName>
        <fullName evidence="7">Glycosyl hydrolase-like 10 domain-containing protein</fullName>
    </recommendedName>
</protein>
<dbReference type="SUPFAM" id="SSF51445">
    <property type="entry name" value="(Trans)glycosidases"/>
    <property type="match status" value="1"/>
</dbReference>
<comment type="caution">
    <text evidence="5">The sequence shown here is derived from an EMBL/GenBank/DDBJ whole genome shotgun (WGS) entry which is preliminary data.</text>
</comment>
<reference evidence="5 6" key="1">
    <citation type="submission" date="2011-04" db="EMBL/GenBank/DDBJ databases">
        <title>The Genome Sequence of Dysgonomonas gadei ATCC BAA-286.</title>
        <authorList>
            <consortium name="The Broad Institute Genome Sequencing Platform"/>
            <person name="Earl A."/>
            <person name="Ward D."/>
            <person name="Feldgarden M."/>
            <person name="Gevers D."/>
            <person name="Pudlo N."/>
            <person name="Martens E."/>
            <person name="Allen-Vercoe E."/>
            <person name="Young S.K."/>
            <person name="Zeng Q."/>
            <person name="Gargeya S."/>
            <person name="Fitzgerald M."/>
            <person name="Haas B."/>
            <person name="Abouelleil A."/>
            <person name="Alvarado L."/>
            <person name="Arachchi H.M."/>
            <person name="Berlin A."/>
            <person name="Brown A."/>
            <person name="Chapman S.B."/>
            <person name="Chen Z."/>
            <person name="Dunbar C."/>
            <person name="Freedman E."/>
            <person name="Gearin G."/>
            <person name="Gellesch M."/>
            <person name="Goldberg J."/>
            <person name="Griggs A."/>
            <person name="Gujja S."/>
            <person name="Heiman D."/>
            <person name="Howarth C."/>
            <person name="Larson L."/>
            <person name="Lui A."/>
            <person name="MacDonald P.J.P."/>
            <person name="Mehta T."/>
            <person name="Montmayeur A."/>
            <person name="Murphy C."/>
            <person name="Neiman D."/>
            <person name="Pearson M."/>
            <person name="Priest M."/>
            <person name="Roberts A."/>
            <person name="Saif S."/>
            <person name="Shea T."/>
            <person name="Shenoy N."/>
            <person name="Sisk P."/>
            <person name="Stolte C."/>
            <person name="Sykes S."/>
            <person name="Yandava C."/>
            <person name="Wortman J."/>
            <person name="Nusbaum C."/>
            <person name="Birren B."/>
        </authorList>
    </citation>
    <scope>NUCLEOTIDE SEQUENCE [LARGE SCALE GENOMIC DNA]</scope>
    <source>
        <strain evidence="5 6">ATCC BAA-286</strain>
    </source>
</reference>
<dbReference type="Pfam" id="PF16373">
    <property type="entry name" value="DUF4985"/>
    <property type="match status" value="1"/>
</dbReference>
<dbReference type="PANTHER" id="PTHR43405:SF1">
    <property type="entry name" value="GLYCOSYL HYDROLASE DIGH"/>
    <property type="match status" value="1"/>
</dbReference>
<evidence type="ECO:0008006" key="7">
    <source>
        <dbReference type="Google" id="ProtNLM"/>
    </source>
</evidence>
<proteinExistence type="predicted"/>
<organism evidence="5 6">
    <name type="scientific">Dysgonomonas gadei ATCC BAA-286</name>
    <dbReference type="NCBI Taxonomy" id="742766"/>
    <lineage>
        <taxon>Bacteria</taxon>
        <taxon>Pseudomonadati</taxon>
        <taxon>Bacteroidota</taxon>
        <taxon>Bacteroidia</taxon>
        <taxon>Bacteroidales</taxon>
        <taxon>Dysgonomonadaceae</taxon>
        <taxon>Dysgonomonas</taxon>
    </lineage>
</organism>
<dbReference type="InterPro" id="IPR017853">
    <property type="entry name" value="GH"/>
</dbReference>
<feature type="domain" description="DUF4985" evidence="4">
    <location>
        <begin position="320"/>
        <end position="424"/>
    </location>
</feature>
<feature type="signal peptide" evidence="2">
    <location>
        <begin position="1"/>
        <end position="19"/>
    </location>
</feature>
<keyword evidence="6" id="KW-1185">Reference proteome</keyword>
<evidence type="ECO:0000313" key="5">
    <source>
        <dbReference type="EMBL" id="EGJ99254.1"/>
    </source>
</evidence>
<evidence type="ECO:0000313" key="6">
    <source>
        <dbReference type="Proteomes" id="UP000004913"/>
    </source>
</evidence>
<dbReference type="PANTHER" id="PTHR43405">
    <property type="entry name" value="GLYCOSYL HYDROLASE DIGH"/>
    <property type="match status" value="1"/>
</dbReference>
<dbReference type="HOGENOM" id="CLU_584833_0_0_10"/>
<dbReference type="InterPro" id="IPR032280">
    <property type="entry name" value="DUF4985"/>
</dbReference>
<gene>
    <name evidence="5" type="ORF">HMPREF9455_00287</name>
</gene>
<dbReference type="RefSeq" id="WP_006797790.1">
    <property type="nucleotide sequence ID" value="NZ_GL891979.1"/>
</dbReference>
<dbReference type="Pfam" id="PF02638">
    <property type="entry name" value="GHL10"/>
    <property type="match status" value="1"/>
</dbReference>
<feature type="chain" id="PRO_5003328340" description="Glycosyl hydrolase-like 10 domain-containing protein" evidence="2">
    <location>
        <begin position="20"/>
        <end position="432"/>
    </location>
</feature>
<dbReference type="STRING" id="742766.HMPREF9455_00287"/>
<dbReference type="InterPro" id="IPR003790">
    <property type="entry name" value="GHL10"/>
</dbReference>
<dbReference type="PROSITE" id="PS51257">
    <property type="entry name" value="PROKAR_LIPOPROTEIN"/>
    <property type="match status" value="1"/>
</dbReference>
<evidence type="ECO:0000259" key="4">
    <source>
        <dbReference type="Pfam" id="PF16373"/>
    </source>
</evidence>
<name>F5IT70_9BACT</name>
<feature type="domain" description="Glycosyl hydrolase-like 10" evidence="3">
    <location>
        <begin position="50"/>
        <end position="301"/>
    </location>
</feature>
<evidence type="ECO:0000256" key="2">
    <source>
        <dbReference type="SAM" id="SignalP"/>
    </source>
</evidence>
<dbReference type="AlphaFoldDB" id="F5IT70"/>